<proteinExistence type="predicted"/>
<evidence type="ECO:0000313" key="1">
    <source>
        <dbReference type="EMBL" id="WLI21133.1"/>
    </source>
</evidence>
<protein>
    <submittedName>
        <fullName evidence="1">Uncharacterized protein</fullName>
    </submittedName>
</protein>
<dbReference type="EMBL" id="CP117430">
    <property type="protein sequence ID" value="WLI21133.1"/>
    <property type="molecule type" value="Genomic_DNA"/>
</dbReference>
<sequence length="253" mass="28488">MADPDVDPAGNIPYELLLKGIDVVVPLWKNYASKPDERDILVVFFEQPELELPPVRIESIYLPADIKPEFIIHISPKYLQHNGPGNLWYEVFDTANNPAYSFRRTLTIDHTPVQTDLPAAEFPHADKYGYLNCTTEPPLWNGVTVKFPPLPSFEVGDVFNIFWSAYTSLNGSGLQLTRARKVIKHDILTEEDLRNGFVEVVTPYDIHIKPMVSNASALVSYKVYRGSRLIGKSKVGLVRIDRVIPGEELPCGP</sequence>
<reference evidence="1 2" key="1">
    <citation type="submission" date="2023-02" db="EMBL/GenBank/DDBJ databases">
        <title>Evolution of Hrp T3SS in non-pathogenic Pseudomonas fluorescens.</title>
        <authorList>
            <person name="Liao K."/>
            <person name="Wei H."/>
            <person name="Gu Y."/>
        </authorList>
    </citation>
    <scope>NUCLEOTIDE SEQUENCE [LARGE SCALE GENOMIC DNA]</scope>
    <source>
        <strain evidence="1 2">FP607</strain>
    </source>
</reference>
<dbReference type="Proteomes" id="UP001230768">
    <property type="component" value="Chromosome"/>
</dbReference>
<evidence type="ECO:0000313" key="2">
    <source>
        <dbReference type="Proteomes" id="UP001230768"/>
    </source>
</evidence>
<accession>A0ABY9GZU4</accession>
<organism evidence="1 2">
    <name type="scientific">Pseudomonas wuhanensis</name>
    <dbReference type="NCBI Taxonomy" id="2954098"/>
    <lineage>
        <taxon>Bacteria</taxon>
        <taxon>Pseudomonadati</taxon>
        <taxon>Pseudomonadota</taxon>
        <taxon>Gammaproteobacteria</taxon>
        <taxon>Pseudomonadales</taxon>
        <taxon>Pseudomonadaceae</taxon>
        <taxon>Pseudomonas</taxon>
    </lineage>
</organism>
<gene>
    <name evidence="1" type="ORF">PSH88_14295</name>
</gene>
<name>A0ABY9GZU4_9PSED</name>
<dbReference type="RefSeq" id="WP_305426889.1">
    <property type="nucleotide sequence ID" value="NZ_CP117430.1"/>
</dbReference>
<keyword evidence="2" id="KW-1185">Reference proteome</keyword>